<dbReference type="Pfam" id="PF13742">
    <property type="entry name" value="tRNA_anti_2"/>
    <property type="match status" value="1"/>
</dbReference>
<keyword evidence="2" id="KW-0963">Cytoplasm</keyword>
<dbReference type="Gene3D" id="3.10.170.10">
    <property type="match status" value="1"/>
</dbReference>
<sequence length="781" mass="87781">MSLPPIANIFTVSRLNTTVRQLLEKEMGLVWISAEISNFTQPASGHWYFTLKDDGAQVRCAMFRNSNRRVTFRPQHGQQVLVRANITLYEPRGDYQLIAESMHPAGEGLLQQQFELLKAKLATEGLFDPQHKQPLPEPARQVGVITSSTGAALHDVLRVLHRRDPSLPVVIYPTVVQGVDAPAAIVRAIEIANLRNECDVLIVGRGGGSLEDLWGFNDERVARAIFASRIPIVSAVGHETDVTIADFVADLRAPTPSAAAEIVSRNQLELLRQLQSQQQRLEMAMDYYLARQQRLYSRLEHRLQQQHPQLRLARQQTALFRLQQRLGEAMENRLRHATRQQDRLSHRLNAQQPQQRLFDAQKQLQSWHYRLQQSMTKQLSTSKQHFGQLVAQLEGVSPLATLARGFSVTTDTAGQVVKKTAQLQSGDLLRTRLDDGWVESQEFQMAYCVIPPYILRKIIAHGSGHQQEQARRTLTHVQHLMAEHWQKQPVAKTAAGGHVDREIYDAQSQQTLPGKLIRQEGQPGNDDVAAEEAWNYLGVTYDFFWQAYQRNSLDNQGLKLLGTVHYGDKYQNAFWNGQQMVFGDGDGEIFNRFTIAIDVVAHELAHGVTENEAGLIYFEQAGALNESLSDVFGSLVKQFSKKQRADEADWIIGEGLLASGINGRGLRSMSEPGSAYNDPMLGKDPQPAHMDHYVKTREDNGGVHINSGIPNRAFYLAATALGGYAWEQAGYAWYDTVCDDELPQDADFKTFARFTVQHGKKRFNESVGSAIEQAWKEVGVL</sequence>
<dbReference type="InterPro" id="IPR027268">
    <property type="entry name" value="Peptidase_M4/M1_CTD_sf"/>
</dbReference>
<dbReference type="AlphaFoldDB" id="A0A7R9IW10"/>
<feature type="domain" description="OB-fold nucleic acid binding" evidence="13">
    <location>
        <begin position="10"/>
        <end position="102"/>
    </location>
</feature>
<accession>A0A7R9IW10</accession>
<dbReference type="InterPro" id="IPR032475">
    <property type="entry name" value="Protealysin_N_PP"/>
</dbReference>
<proteinExistence type="inferred from homology"/>
<evidence type="ECO:0000256" key="9">
    <source>
        <dbReference type="ARBA" id="ARBA00023049"/>
    </source>
</evidence>
<dbReference type="EMBL" id="OE179149">
    <property type="protein sequence ID" value="CAD7567745.1"/>
    <property type="molecule type" value="Genomic_DNA"/>
</dbReference>
<dbReference type="InterPro" id="IPR023612">
    <property type="entry name" value="Peptidase_M4"/>
</dbReference>
<dbReference type="GO" id="GO:0006308">
    <property type="term" value="P:DNA catabolic process"/>
    <property type="evidence" value="ECO:0007669"/>
    <property type="project" value="InterPro"/>
</dbReference>
<evidence type="ECO:0000256" key="6">
    <source>
        <dbReference type="ARBA" id="ARBA00022801"/>
    </source>
</evidence>
<dbReference type="GO" id="GO:0003676">
    <property type="term" value="F:nucleic acid binding"/>
    <property type="evidence" value="ECO:0007669"/>
    <property type="project" value="InterPro"/>
</dbReference>
<dbReference type="Pfam" id="PF16485">
    <property type="entry name" value="PLN_propep"/>
    <property type="match status" value="1"/>
</dbReference>
<feature type="domain" description="Exonuclease VII large subunit C-terminal" evidence="11">
    <location>
        <begin position="126"/>
        <end position="440"/>
    </location>
</feature>
<gene>
    <name evidence="15" type="ORF">TCMB3V08_LOCUS527</name>
</gene>
<feature type="domain" description="Protealysin N-terminal propeptide" evidence="14">
    <location>
        <begin position="449"/>
        <end position="488"/>
    </location>
</feature>
<protein>
    <submittedName>
        <fullName evidence="15">(California timema) hypothetical protein</fullName>
    </submittedName>
</protein>
<evidence type="ECO:0000313" key="15">
    <source>
        <dbReference type="EMBL" id="CAD7567745.1"/>
    </source>
</evidence>
<evidence type="ECO:0000256" key="3">
    <source>
        <dbReference type="ARBA" id="ARBA00022670"/>
    </source>
</evidence>
<dbReference type="Pfam" id="PF02601">
    <property type="entry name" value="Exonuc_VII_L"/>
    <property type="match status" value="1"/>
</dbReference>
<dbReference type="NCBIfam" id="TIGR00237">
    <property type="entry name" value="xseA"/>
    <property type="match status" value="1"/>
</dbReference>
<evidence type="ECO:0000256" key="8">
    <source>
        <dbReference type="ARBA" id="ARBA00022839"/>
    </source>
</evidence>
<comment type="similarity">
    <text evidence="1">Belongs to the peptidase M4 family.</text>
</comment>
<dbReference type="Pfam" id="PF01447">
    <property type="entry name" value="Peptidase_M4"/>
    <property type="match status" value="1"/>
</dbReference>
<dbReference type="GO" id="GO:0008855">
    <property type="term" value="F:exodeoxyribonuclease VII activity"/>
    <property type="evidence" value="ECO:0007669"/>
    <property type="project" value="InterPro"/>
</dbReference>
<dbReference type="InterPro" id="IPR020579">
    <property type="entry name" value="Exonuc_VII_lsu_C"/>
</dbReference>
<evidence type="ECO:0000259" key="14">
    <source>
        <dbReference type="Pfam" id="PF16485"/>
    </source>
</evidence>
<keyword evidence="8" id="KW-0269">Exonuclease</keyword>
<dbReference type="GO" id="GO:0009318">
    <property type="term" value="C:exodeoxyribonuclease VII complex"/>
    <property type="evidence" value="ECO:0007669"/>
    <property type="project" value="InterPro"/>
</dbReference>
<dbReference type="InterPro" id="IPR001570">
    <property type="entry name" value="Peptidase_M4_C_domain"/>
</dbReference>
<dbReference type="HAMAP" id="MF_00378">
    <property type="entry name" value="Exonuc_7_L"/>
    <property type="match status" value="1"/>
</dbReference>
<evidence type="ECO:0000256" key="2">
    <source>
        <dbReference type="ARBA" id="ARBA00022490"/>
    </source>
</evidence>
<reference evidence="15" key="1">
    <citation type="submission" date="2020-11" db="EMBL/GenBank/DDBJ databases">
        <authorList>
            <person name="Tran Van P."/>
        </authorList>
    </citation>
    <scope>NUCLEOTIDE SEQUENCE</scope>
</reference>
<evidence type="ECO:0000256" key="1">
    <source>
        <dbReference type="ARBA" id="ARBA00009388"/>
    </source>
</evidence>
<dbReference type="InterPro" id="IPR025824">
    <property type="entry name" value="OB-fold_nuc-bd_dom"/>
</dbReference>
<organism evidence="15">
    <name type="scientific">Timema californicum</name>
    <name type="common">California timema</name>
    <name type="synonym">Walking stick</name>
    <dbReference type="NCBI Taxonomy" id="61474"/>
    <lineage>
        <taxon>Eukaryota</taxon>
        <taxon>Metazoa</taxon>
        <taxon>Ecdysozoa</taxon>
        <taxon>Arthropoda</taxon>
        <taxon>Hexapoda</taxon>
        <taxon>Insecta</taxon>
        <taxon>Pterygota</taxon>
        <taxon>Neoptera</taxon>
        <taxon>Polyneoptera</taxon>
        <taxon>Phasmatodea</taxon>
        <taxon>Timematodea</taxon>
        <taxon>Timematoidea</taxon>
        <taxon>Timematidae</taxon>
        <taxon>Timema</taxon>
    </lineage>
</organism>
<name>A0A7R9IW10_TIMCA</name>
<dbReference type="CDD" id="cd09597">
    <property type="entry name" value="M4_TLP"/>
    <property type="match status" value="1"/>
</dbReference>
<dbReference type="PANTHER" id="PTHR30008:SF0">
    <property type="entry name" value="EXODEOXYRIBONUCLEASE 7 LARGE SUBUNIT"/>
    <property type="match status" value="1"/>
</dbReference>
<dbReference type="InterPro" id="IPR003753">
    <property type="entry name" value="Exonuc_VII_L"/>
</dbReference>
<evidence type="ECO:0000256" key="7">
    <source>
        <dbReference type="ARBA" id="ARBA00022833"/>
    </source>
</evidence>
<keyword evidence="4" id="KW-0540">Nuclease</keyword>
<evidence type="ECO:0000256" key="5">
    <source>
        <dbReference type="ARBA" id="ARBA00022723"/>
    </source>
</evidence>
<dbReference type="PRINTS" id="PR00730">
    <property type="entry name" value="THERMOLYSIN"/>
</dbReference>
<dbReference type="InterPro" id="IPR013856">
    <property type="entry name" value="Peptidase_M4_domain"/>
</dbReference>
<evidence type="ECO:0000259" key="12">
    <source>
        <dbReference type="Pfam" id="PF02868"/>
    </source>
</evidence>
<keyword evidence="9" id="KW-0482">Metalloprotease</keyword>
<dbReference type="PANTHER" id="PTHR30008">
    <property type="entry name" value="EXODEOXYRIBONUCLEASE 7 LARGE SUBUNIT"/>
    <property type="match status" value="1"/>
</dbReference>
<evidence type="ECO:0000259" key="10">
    <source>
        <dbReference type="Pfam" id="PF01447"/>
    </source>
</evidence>
<dbReference type="GO" id="GO:0046872">
    <property type="term" value="F:metal ion binding"/>
    <property type="evidence" value="ECO:0007669"/>
    <property type="project" value="UniProtKB-KW"/>
</dbReference>
<dbReference type="GO" id="GO:0006508">
    <property type="term" value="P:proteolysis"/>
    <property type="evidence" value="ECO:0007669"/>
    <property type="project" value="UniProtKB-KW"/>
</dbReference>
<feature type="domain" description="Peptidase M4 C-terminal" evidence="12">
    <location>
        <begin position="613"/>
        <end position="780"/>
    </location>
</feature>
<dbReference type="Pfam" id="PF02868">
    <property type="entry name" value="Peptidase_M4_C"/>
    <property type="match status" value="1"/>
</dbReference>
<keyword evidence="6" id="KW-0378">Hydrolase</keyword>
<keyword evidence="3" id="KW-0645">Protease</keyword>
<dbReference type="GO" id="GO:0004222">
    <property type="term" value="F:metalloendopeptidase activity"/>
    <property type="evidence" value="ECO:0007669"/>
    <property type="project" value="InterPro"/>
</dbReference>
<evidence type="ECO:0000259" key="13">
    <source>
        <dbReference type="Pfam" id="PF13742"/>
    </source>
</evidence>
<evidence type="ECO:0000256" key="4">
    <source>
        <dbReference type="ARBA" id="ARBA00022722"/>
    </source>
</evidence>
<keyword evidence="7" id="KW-0862">Zinc</keyword>
<feature type="domain" description="Peptidase M4" evidence="10">
    <location>
        <begin position="502"/>
        <end position="610"/>
    </location>
</feature>
<dbReference type="CDD" id="cd04489">
    <property type="entry name" value="ExoVII_LU_OBF"/>
    <property type="match status" value="1"/>
</dbReference>
<dbReference type="SUPFAM" id="SSF55486">
    <property type="entry name" value="Metalloproteases ('zincins'), catalytic domain"/>
    <property type="match status" value="1"/>
</dbReference>
<dbReference type="Gene3D" id="1.10.390.10">
    <property type="entry name" value="Neutral Protease Domain 2"/>
    <property type="match status" value="1"/>
</dbReference>
<evidence type="ECO:0000259" key="11">
    <source>
        <dbReference type="Pfam" id="PF02601"/>
    </source>
</evidence>
<keyword evidence="5" id="KW-0479">Metal-binding</keyword>